<dbReference type="InterPro" id="IPR036873">
    <property type="entry name" value="Rhodanese-like_dom_sf"/>
</dbReference>
<keyword evidence="3" id="KW-1185">Reference proteome</keyword>
<comment type="caution">
    <text evidence="2">The sequence shown here is derived from an EMBL/GenBank/DDBJ whole genome shotgun (WGS) entry which is preliminary data.</text>
</comment>
<dbReference type="SUPFAM" id="SSF52821">
    <property type="entry name" value="Rhodanese/Cell cycle control phosphatase"/>
    <property type="match status" value="1"/>
</dbReference>
<dbReference type="EMBL" id="JALLBG020000035">
    <property type="protein sequence ID" value="KAL3770830.1"/>
    <property type="molecule type" value="Genomic_DNA"/>
</dbReference>
<evidence type="ECO:0000259" key="1">
    <source>
        <dbReference type="PROSITE" id="PS50206"/>
    </source>
</evidence>
<gene>
    <name evidence="2" type="ORF">ACHAWU_006389</name>
</gene>
<accession>A0ABD3N429</accession>
<feature type="domain" description="Rhodanese" evidence="1">
    <location>
        <begin position="15"/>
        <end position="108"/>
    </location>
</feature>
<proteinExistence type="predicted"/>
<sequence>MASISPPHLVKDASDKQGAIFLDVRRGDEIQEASLKSRPFLHVSCTPDDCSDLMAKSDELLPDKNAPVIVFCRSGRRAGKAKEMLELKGYTNVLNAGALTDLVNALGSD</sequence>
<protein>
    <recommendedName>
        <fullName evidence="1">Rhodanese domain-containing protein</fullName>
    </recommendedName>
</protein>
<name>A0ABD3N429_9STRA</name>
<dbReference type="SMART" id="SM00450">
    <property type="entry name" value="RHOD"/>
    <property type="match status" value="1"/>
</dbReference>
<evidence type="ECO:0000313" key="2">
    <source>
        <dbReference type="EMBL" id="KAL3770830.1"/>
    </source>
</evidence>
<reference evidence="2 3" key="1">
    <citation type="submission" date="2024-10" db="EMBL/GenBank/DDBJ databases">
        <title>Updated reference genomes for cyclostephanoid diatoms.</title>
        <authorList>
            <person name="Roberts W.R."/>
            <person name="Alverson A.J."/>
        </authorList>
    </citation>
    <scope>NUCLEOTIDE SEQUENCE [LARGE SCALE GENOMIC DNA]</scope>
    <source>
        <strain evidence="2 3">AJA232-27</strain>
    </source>
</reference>
<evidence type="ECO:0000313" key="3">
    <source>
        <dbReference type="Proteomes" id="UP001530293"/>
    </source>
</evidence>
<dbReference type="Gene3D" id="3.40.250.10">
    <property type="entry name" value="Rhodanese-like domain"/>
    <property type="match status" value="1"/>
</dbReference>
<dbReference type="PROSITE" id="PS50206">
    <property type="entry name" value="RHODANESE_3"/>
    <property type="match status" value="1"/>
</dbReference>
<dbReference type="Proteomes" id="UP001530293">
    <property type="component" value="Unassembled WGS sequence"/>
</dbReference>
<dbReference type="InterPro" id="IPR001763">
    <property type="entry name" value="Rhodanese-like_dom"/>
</dbReference>
<dbReference type="Pfam" id="PF00581">
    <property type="entry name" value="Rhodanese"/>
    <property type="match status" value="1"/>
</dbReference>
<organism evidence="2 3">
    <name type="scientific">Discostella pseudostelligera</name>
    <dbReference type="NCBI Taxonomy" id="259834"/>
    <lineage>
        <taxon>Eukaryota</taxon>
        <taxon>Sar</taxon>
        <taxon>Stramenopiles</taxon>
        <taxon>Ochrophyta</taxon>
        <taxon>Bacillariophyta</taxon>
        <taxon>Coscinodiscophyceae</taxon>
        <taxon>Thalassiosirophycidae</taxon>
        <taxon>Stephanodiscales</taxon>
        <taxon>Stephanodiscaceae</taxon>
        <taxon>Discostella</taxon>
    </lineage>
</organism>
<dbReference type="AlphaFoldDB" id="A0ABD3N429"/>
<dbReference type="CDD" id="cd00158">
    <property type="entry name" value="RHOD"/>
    <property type="match status" value="1"/>
</dbReference>